<sequence length="47" mass="5178">MVLGQNLHELVLHSVGVLEFIYQNVAKLTLVSLADFGIFLQHANGVE</sequence>
<gene>
    <name evidence="1" type="ORF">UFOPK2958_00247</name>
</gene>
<name>A0A6J6VZI4_9ZZZZ</name>
<accession>A0A6J6VZI4</accession>
<protein>
    <submittedName>
        <fullName evidence="1">Unannotated protein</fullName>
    </submittedName>
</protein>
<organism evidence="1">
    <name type="scientific">freshwater metagenome</name>
    <dbReference type="NCBI Taxonomy" id="449393"/>
    <lineage>
        <taxon>unclassified sequences</taxon>
        <taxon>metagenomes</taxon>
        <taxon>ecological metagenomes</taxon>
    </lineage>
</organism>
<evidence type="ECO:0000313" key="1">
    <source>
        <dbReference type="EMBL" id="CAB4776799.1"/>
    </source>
</evidence>
<dbReference type="EMBL" id="CAFAAB010000015">
    <property type="protein sequence ID" value="CAB4776799.1"/>
    <property type="molecule type" value="Genomic_DNA"/>
</dbReference>
<reference evidence="1" key="1">
    <citation type="submission" date="2020-05" db="EMBL/GenBank/DDBJ databases">
        <authorList>
            <person name="Chiriac C."/>
            <person name="Salcher M."/>
            <person name="Ghai R."/>
            <person name="Kavagutti S V."/>
        </authorList>
    </citation>
    <scope>NUCLEOTIDE SEQUENCE</scope>
</reference>
<dbReference type="AlphaFoldDB" id="A0A6J6VZI4"/>
<proteinExistence type="predicted"/>